<sequence length="245" mass="27607">MKLILEKINKKFAEKTLFTDASFTFETGKIYGLLGRNGAGKTTLFNCISKNMSLDSGQIALTDETGEAHQDYDNTEIGFIYTQPILPNFMTAVEFVQFFIDINSTRLVTQKTASDYLIAVGIQEIDHNKLLKDFSHGMKNKVQMLISVITETPVLLLDEPLTSFDVIAAHDMKKLILSLKKDTVIIFSTHILQLAQDMCDEIILLHNEKLTAVNPEMIHDKNFESEIIELLSDNYGVADKETAHE</sequence>
<name>A0A6A0BAF6_9LACT</name>
<dbReference type="InterPro" id="IPR003593">
    <property type="entry name" value="AAA+_ATPase"/>
</dbReference>
<comment type="caution">
    <text evidence="5">The sequence shown here is derived from an EMBL/GenBank/DDBJ whole genome shotgun (WGS) entry which is preliminary data.</text>
</comment>
<evidence type="ECO:0000256" key="3">
    <source>
        <dbReference type="ARBA" id="ARBA00022840"/>
    </source>
</evidence>
<evidence type="ECO:0000259" key="4">
    <source>
        <dbReference type="PROSITE" id="PS50893"/>
    </source>
</evidence>
<dbReference type="PROSITE" id="PS50893">
    <property type="entry name" value="ABC_TRANSPORTER_2"/>
    <property type="match status" value="1"/>
</dbReference>
<dbReference type="Pfam" id="PF00005">
    <property type="entry name" value="ABC_tran"/>
    <property type="match status" value="1"/>
</dbReference>
<dbReference type="Gene3D" id="3.40.50.300">
    <property type="entry name" value="P-loop containing nucleotide triphosphate hydrolases"/>
    <property type="match status" value="1"/>
</dbReference>
<keyword evidence="3 5" id="KW-0067">ATP-binding</keyword>
<dbReference type="Proteomes" id="UP000480303">
    <property type="component" value="Unassembled WGS sequence"/>
</dbReference>
<gene>
    <name evidence="5" type="ORF">Hs30E_03270</name>
</gene>
<keyword evidence="2" id="KW-0547">Nucleotide-binding</keyword>
<keyword evidence="1" id="KW-0813">Transport</keyword>
<evidence type="ECO:0000313" key="6">
    <source>
        <dbReference type="Proteomes" id="UP000480303"/>
    </source>
</evidence>
<dbReference type="GO" id="GO:0005524">
    <property type="term" value="F:ATP binding"/>
    <property type="evidence" value="ECO:0007669"/>
    <property type="project" value="UniProtKB-KW"/>
</dbReference>
<proteinExistence type="predicted"/>
<dbReference type="PANTHER" id="PTHR42939:SF1">
    <property type="entry name" value="ABC TRANSPORTER ATP-BINDING PROTEIN ALBC-RELATED"/>
    <property type="match status" value="1"/>
</dbReference>
<dbReference type="InterPro" id="IPR051782">
    <property type="entry name" value="ABC_Transporter_VariousFunc"/>
</dbReference>
<dbReference type="InterPro" id="IPR003439">
    <property type="entry name" value="ABC_transporter-like_ATP-bd"/>
</dbReference>
<keyword evidence="6" id="KW-1185">Reference proteome</keyword>
<dbReference type="RefSeq" id="WP_172207493.1">
    <property type="nucleotide sequence ID" value="NZ_BLLI01000005.1"/>
</dbReference>
<dbReference type="InterPro" id="IPR017871">
    <property type="entry name" value="ABC_transporter-like_CS"/>
</dbReference>
<organism evidence="5 6">
    <name type="scientific">Pseudolactococcus hodotermopsidis</name>
    <dbReference type="NCBI Taxonomy" id="2709157"/>
    <lineage>
        <taxon>Bacteria</taxon>
        <taxon>Bacillati</taxon>
        <taxon>Bacillota</taxon>
        <taxon>Bacilli</taxon>
        <taxon>Lactobacillales</taxon>
        <taxon>Streptococcaceae</taxon>
        <taxon>Pseudolactococcus</taxon>
    </lineage>
</organism>
<dbReference type="InterPro" id="IPR027417">
    <property type="entry name" value="P-loop_NTPase"/>
</dbReference>
<dbReference type="AlphaFoldDB" id="A0A6A0BAF6"/>
<dbReference type="EMBL" id="BLLI01000005">
    <property type="protein sequence ID" value="GFH41776.1"/>
    <property type="molecule type" value="Genomic_DNA"/>
</dbReference>
<dbReference type="PROSITE" id="PS00211">
    <property type="entry name" value="ABC_TRANSPORTER_1"/>
    <property type="match status" value="1"/>
</dbReference>
<dbReference type="PANTHER" id="PTHR42939">
    <property type="entry name" value="ABC TRANSPORTER ATP-BINDING PROTEIN ALBC-RELATED"/>
    <property type="match status" value="1"/>
</dbReference>
<reference evidence="5 6" key="1">
    <citation type="submission" date="2020-02" db="EMBL/GenBank/DDBJ databases">
        <title>Draft genome sequence of Lactococcus sp. Hs30E4-3.</title>
        <authorList>
            <person name="Noda S."/>
            <person name="Yuki M."/>
            <person name="Ohkuma M."/>
        </authorList>
    </citation>
    <scope>NUCLEOTIDE SEQUENCE [LARGE SCALE GENOMIC DNA]</scope>
    <source>
        <strain evidence="5 6">Hs30E4-3</strain>
    </source>
</reference>
<protein>
    <submittedName>
        <fullName evidence="5">ABC transporter ATP-binding protein</fullName>
    </submittedName>
</protein>
<accession>A0A6A0BAF6</accession>
<evidence type="ECO:0000256" key="2">
    <source>
        <dbReference type="ARBA" id="ARBA00022741"/>
    </source>
</evidence>
<evidence type="ECO:0000256" key="1">
    <source>
        <dbReference type="ARBA" id="ARBA00022448"/>
    </source>
</evidence>
<feature type="domain" description="ABC transporter" evidence="4">
    <location>
        <begin position="3"/>
        <end position="232"/>
    </location>
</feature>
<dbReference type="CDD" id="cd03230">
    <property type="entry name" value="ABC_DR_subfamily_A"/>
    <property type="match status" value="1"/>
</dbReference>
<dbReference type="GO" id="GO:0016887">
    <property type="term" value="F:ATP hydrolysis activity"/>
    <property type="evidence" value="ECO:0007669"/>
    <property type="project" value="InterPro"/>
</dbReference>
<dbReference type="SMART" id="SM00382">
    <property type="entry name" value="AAA"/>
    <property type="match status" value="1"/>
</dbReference>
<dbReference type="SUPFAM" id="SSF52540">
    <property type="entry name" value="P-loop containing nucleoside triphosphate hydrolases"/>
    <property type="match status" value="1"/>
</dbReference>
<evidence type="ECO:0000313" key="5">
    <source>
        <dbReference type="EMBL" id="GFH41776.1"/>
    </source>
</evidence>